<accession>A0A5D2M5Z1</accession>
<organism evidence="1 2">
    <name type="scientific">Gossypium tomentosum</name>
    <name type="common">Hawaiian cotton</name>
    <name type="synonym">Gossypium sandvicense</name>
    <dbReference type="NCBI Taxonomy" id="34277"/>
    <lineage>
        <taxon>Eukaryota</taxon>
        <taxon>Viridiplantae</taxon>
        <taxon>Streptophyta</taxon>
        <taxon>Embryophyta</taxon>
        <taxon>Tracheophyta</taxon>
        <taxon>Spermatophyta</taxon>
        <taxon>Magnoliopsida</taxon>
        <taxon>eudicotyledons</taxon>
        <taxon>Gunneridae</taxon>
        <taxon>Pentapetalae</taxon>
        <taxon>rosids</taxon>
        <taxon>malvids</taxon>
        <taxon>Malvales</taxon>
        <taxon>Malvaceae</taxon>
        <taxon>Malvoideae</taxon>
        <taxon>Gossypium</taxon>
    </lineage>
</organism>
<protein>
    <submittedName>
        <fullName evidence="1">Uncharacterized protein</fullName>
    </submittedName>
</protein>
<proteinExistence type="predicted"/>
<dbReference type="EMBL" id="CM017623">
    <property type="protein sequence ID" value="TYH86703.1"/>
    <property type="molecule type" value="Genomic_DNA"/>
</dbReference>
<reference evidence="1 2" key="1">
    <citation type="submission" date="2019-07" db="EMBL/GenBank/DDBJ databases">
        <title>WGS assembly of Gossypium tomentosum.</title>
        <authorList>
            <person name="Chen Z.J."/>
            <person name="Sreedasyam A."/>
            <person name="Ando A."/>
            <person name="Song Q."/>
            <person name="De L."/>
            <person name="Hulse-Kemp A."/>
            <person name="Ding M."/>
            <person name="Ye W."/>
            <person name="Kirkbride R."/>
            <person name="Jenkins J."/>
            <person name="Plott C."/>
            <person name="Lovell J."/>
            <person name="Lin Y.-M."/>
            <person name="Vaughn R."/>
            <person name="Liu B."/>
            <person name="Li W."/>
            <person name="Simpson S."/>
            <person name="Scheffler B."/>
            <person name="Saski C."/>
            <person name="Grover C."/>
            <person name="Hu G."/>
            <person name="Conover J."/>
            <person name="Carlson J."/>
            <person name="Shu S."/>
            <person name="Boston L."/>
            <person name="Williams M."/>
            <person name="Peterson D."/>
            <person name="Mcgee K."/>
            <person name="Jones D."/>
            <person name="Wendel J."/>
            <person name="Stelly D."/>
            <person name="Grimwood J."/>
            <person name="Schmutz J."/>
        </authorList>
    </citation>
    <scope>NUCLEOTIDE SEQUENCE [LARGE SCALE GENOMIC DNA]</scope>
    <source>
        <strain evidence="1">7179.01</strain>
    </source>
</reference>
<name>A0A5D2M5Z1_GOSTO</name>
<dbReference type="AlphaFoldDB" id="A0A5D2M5Z1"/>
<evidence type="ECO:0000313" key="1">
    <source>
        <dbReference type="EMBL" id="TYH86703.1"/>
    </source>
</evidence>
<keyword evidence="2" id="KW-1185">Reference proteome</keyword>
<evidence type="ECO:0000313" key="2">
    <source>
        <dbReference type="Proteomes" id="UP000322667"/>
    </source>
</evidence>
<gene>
    <name evidence="1" type="ORF">ES332_D01G063200v1</name>
</gene>
<dbReference type="Proteomes" id="UP000322667">
    <property type="component" value="Chromosome D01"/>
</dbReference>
<sequence>MSPNPNSLLNDDNRIAKNMNKDQYRIVRPRLHDPEYFFDLKVLLYLNAASFRAAVYIQIADLQANLILALVEI</sequence>